<reference evidence="1 2" key="1">
    <citation type="submission" date="2016-11" db="EMBL/GenBank/DDBJ databases">
        <authorList>
            <person name="Jaros S."/>
            <person name="Januszkiewicz K."/>
            <person name="Wedrychowicz H."/>
        </authorList>
    </citation>
    <scope>NUCLEOTIDE SEQUENCE [LARGE SCALE GENOMIC DNA]</scope>
    <source>
        <strain evidence="1 2">DSM 44666</strain>
    </source>
</reference>
<name>A0A1M5A8T1_9BACL</name>
<organism evidence="1 2">
    <name type="scientific">Seinonella peptonophila</name>
    <dbReference type="NCBI Taxonomy" id="112248"/>
    <lineage>
        <taxon>Bacteria</taxon>
        <taxon>Bacillati</taxon>
        <taxon>Bacillota</taxon>
        <taxon>Bacilli</taxon>
        <taxon>Bacillales</taxon>
        <taxon>Thermoactinomycetaceae</taxon>
        <taxon>Seinonella</taxon>
    </lineage>
</organism>
<keyword evidence="2" id="KW-1185">Reference proteome</keyword>
<dbReference type="RefSeq" id="WP_175552397.1">
    <property type="nucleotide sequence ID" value="NZ_FQVL01000012.1"/>
</dbReference>
<dbReference type="EMBL" id="FQVL01000012">
    <property type="protein sequence ID" value="SHF26688.1"/>
    <property type="molecule type" value="Genomic_DNA"/>
</dbReference>
<gene>
    <name evidence="1" type="ORF">SAMN05444392_11286</name>
</gene>
<evidence type="ECO:0000313" key="1">
    <source>
        <dbReference type="EMBL" id="SHF26688.1"/>
    </source>
</evidence>
<dbReference type="AlphaFoldDB" id="A0A1M5A8T1"/>
<evidence type="ECO:0000313" key="2">
    <source>
        <dbReference type="Proteomes" id="UP000184476"/>
    </source>
</evidence>
<sequence length="56" mass="6621">MRKRKIRRILKEAEETDARHTLQSVRVRVITDDQTNNATKDNMLAKLNQVQESLEK</sequence>
<accession>A0A1M5A8T1</accession>
<proteinExistence type="predicted"/>
<dbReference type="Proteomes" id="UP000184476">
    <property type="component" value="Unassembled WGS sequence"/>
</dbReference>
<protein>
    <submittedName>
        <fullName evidence="1">Uncharacterized protein</fullName>
    </submittedName>
</protein>